<keyword evidence="3" id="KW-1185">Reference proteome</keyword>
<reference evidence="2 3" key="1">
    <citation type="submission" date="2020-06" db="EMBL/GenBank/DDBJ databases">
        <authorList>
            <person name="Li R."/>
            <person name="Bekaert M."/>
        </authorList>
    </citation>
    <scope>NUCLEOTIDE SEQUENCE [LARGE SCALE GENOMIC DNA]</scope>
    <source>
        <strain evidence="3">wild</strain>
    </source>
</reference>
<dbReference type="InterPro" id="IPR051055">
    <property type="entry name" value="PIF1_helicase"/>
</dbReference>
<keyword evidence="2" id="KW-0378">Hydrolase</keyword>
<gene>
    <name evidence="2" type="ORF">MCOR_29697</name>
</gene>
<dbReference type="SUPFAM" id="SSF52540">
    <property type="entry name" value="P-loop containing nucleoside triphosphate hydrolases"/>
    <property type="match status" value="1"/>
</dbReference>
<dbReference type="EMBL" id="CACVKT020005427">
    <property type="protein sequence ID" value="CAC5394981.1"/>
    <property type="molecule type" value="Genomic_DNA"/>
</dbReference>
<dbReference type="EC" id="3.6.4.12" evidence="2"/>
<protein>
    <submittedName>
        <fullName evidence="2">PIF1</fullName>
        <ecNumber evidence="2">3.6.4.12</ecNumber>
    </submittedName>
</protein>
<sequence>MKPLAFLNSLNRPTENEKNAVQLFARNLDVDLFNYNKLQSMPGKLKVYKAQDQGSEHYLNRTLAPKNLGIKHDCNTMLVKNLSESLLNGLRGIVTKLYANSVDVEFMIDNKSVTANVTATDFTVFYPVDKIDLAKRTQLQLKLAYAMTKHKAQGMTLKKLVVNCENCSQPGQVGVAVGRAESIEGLCVLNFKKTLYDYEKNSLSLLTKYGLGANGPYYQCLTSILFYLENQLFKTLSGHLQLQSPEPLPKLTVDDGLCGAARGKIRYVSGYVIAKLKHKMDYQFLKKEKGKALRKKVMDKSKKKSVKAFKMQFFKDNKSDGKTASHLRLKSELVANSNFLTEKTFTKNDLLLLCKIYNVTVASSKRKNDISSVLSNAILNSDSIPYQSVQQTEQSQILDMLIPGPSILNDQIPGPSIATPHSPPKTSDTHTCITDSCSEASALPPKSLNQNNHKKEN</sequence>
<dbReference type="GO" id="GO:0003678">
    <property type="term" value="F:DNA helicase activity"/>
    <property type="evidence" value="ECO:0007669"/>
    <property type="project" value="UniProtKB-EC"/>
</dbReference>
<proteinExistence type="predicted"/>
<organism evidence="2 3">
    <name type="scientific">Mytilus coruscus</name>
    <name type="common">Sea mussel</name>
    <dbReference type="NCBI Taxonomy" id="42192"/>
    <lineage>
        <taxon>Eukaryota</taxon>
        <taxon>Metazoa</taxon>
        <taxon>Spiralia</taxon>
        <taxon>Lophotrochozoa</taxon>
        <taxon>Mollusca</taxon>
        <taxon>Bivalvia</taxon>
        <taxon>Autobranchia</taxon>
        <taxon>Pteriomorphia</taxon>
        <taxon>Mytilida</taxon>
        <taxon>Mytiloidea</taxon>
        <taxon>Mytilidae</taxon>
        <taxon>Mytilinae</taxon>
        <taxon>Mytilus</taxon>
    </lineage>
</organism>
<dbReference type="PANTHER" id="PTHR47642">
    <property type="entry name" value="ATP-DEPENDENT DNA HELICASE"/>
    <property type="match status" value="1"/>
</dbReference>
<evidence type="ECO:0000256" key="1">
    <source>
        <dbReference type="SAM" id="MobiDB-lite"/>
    </source>
</evidence>
<evidence type="ECO:0000313" key="2">
    <source>
        <dbReference type="EMBL" id="CAC5394981.1"/>
    </source>
</evidence>
<dbReference type="OrthoDB" id="10050764at2759"/>
<feature type="region of interest" description="Disordered" evidence="1">
    <location>
        <begin position="409"/>
        <end position="432"/>
    </location>
</feature>
<name>A0A6J8CH13_MYTCO</name>
<dbReference type="AlphaFoldDB" id="A0A6J8CH13"/>
<evidence type="ECO:0000313" key="3">
    <source>
        <dbReference type="Proteomes" id="UP000507470"/>
    </source>
</evidence>
<accession>A0A6J8CH13</accession>
<dbReference type="InterPro" id="IPR027417">
    <property type="entry name" value="P-loop_NTPase"/>
</dbReference>
<dbReference type="PANTHER" id="PTHR47642:SF6">
    <property type="entry name" value="ATP-DEPENDENT DNA HELICASE"/>
    <property type="match status" value="1"/>
</dbReference>
<dbReference type="Proteomes" id="UP000507470">
    <property type="component" value="Unassembled WGS sequence"/>
</dbReference>
<dbReference type="GO" id="GO:0016787">
    <property type="term" value="F:hydrolase activity"/>
    <property type="evidence" value="ECO:0007669"/>
    <property type="project" value="UniProtKB-KW"/>
</dbReference>